<keyword evidence="1" id="KW-0175">Coiled coil</keyword>
<gene>
    <name evidence="4" type="ORF">QQX98_012610</name>
</gene>
<keyword evidence="5" id="KW-1185">Reference proteome</keyword>
<feature type="region of interest" description="Disordered" evidence="2">
    <location>
        <begin position="947"/>
        <end position="991"/>
    </location>
</feature>
<feature type="coiled-coil region" evidence="1">
    <location>
        <begin position="263"/>
        <end position="290"/>
    </location>
</feature>
<reference evidence="4 5" key="1">
    <citation type="journal article" date="2025" name="Microbiol. Resour. Announc.">
        <title>Draft genome sequences for Neonectria magnoliae and Neonectria punicea, canker pathogens of Liriodendron tulipifera and Acer saccharum in West Virginia.</title>
        <authorList>
            <person name="Petronek H.M."/>
            <person name="Kasson M.T."/>
            <person name="Metheny A.M."/>
            <person name="Stauder C.M."/>
            <person name="Lovett B."/>
            <person name="Lynch S.C."/>
            <person name="Garnas J.R."/>
            <person name="Kasson L.R."/>
            <person name="Stajich J.E."/>
        </authorList>
    </citation>
    <scope>NUCLEOTIDE SEQUENCE [LARGE SCALE GENOMIC DNA]</scope>
    <source>
        <strain evidence="4 5">NRRL 64653</strain>
    </source>
</reference>
<protein>
    <recommendedName>
        <fullName evidence="3">DUF7892 domain-containing protein</fullName>
    </recommendedName>
</protein>
<feature type="compositionally biased region" description="Basic and acidic residues" evidence="2">
    <location>
        <begin position="188"/>
        <end position="199"/>
    </location>
</feature>
<evidence type="ECO:0000259" key="3">
    <source>
        <dbReference type="Pfam" id="PF25422"/>
    </source>
</evidence>
<dbReference type="InterPro" id="IPR057214">
    <property type="entry name" value="DUF7892"/>
</dbReference>
<proteinExistence type="predicted"/>
<feature type="compositionally biased region" description="Basic and acidic residues" evidence="2">
    <location>
        <begin position="1019"/>
        <end position="1046"/>
    </location>
</feature>
<dbReference type="EMBL" id="JAZAVJ010000391">
    <property type="protein sequence ID" value="KAK7398021.1"/>
    <property type="molecule type" value="Genomic_DNA"/>
</dbReference>
<feature type="compositionally biased region" description="Basic and acidic residues" evidence="2">
    <location>
        <begin position="1175"/>
        <end position="1184"/>
    </location>
</feature>
<feature type="region of interest" description="Disordered" evidence="2">
    <location>
        <begin position="1019"/>
        <end position="1100"/>
    </location>
</feature>
<feature type="region of interest" description="Disordered" evidence="2">
    <location>
        <begin position="455"/>
        <end position="490"/>
    </location>
</feature>
<organism evidence="4 5">
    <name type="scientific">Neonectria punicea</name>
    <dbReference type="NCBI Taxonomy" id="979145"/>
    <lineage>
        <taxon>Eukaryota</taxon>
        <taxon>Fungi</taxon>
        <taxon>Dikarya</taxon>
        <taxon>Ascomycota</taxon>
        <taxon>Pezizomycotina</taxon>
        <taxon>Sordariomycetes</taxon>
        <taxon>Hypocreomycetidae</taxon>
        <taxon>Hypocreales</taxon>
        <taxon>Nectriaceae</taxon>
        <taxon>Neonectria</taxon>
    </lineage>
</organism>
<sequence length="1201" mass="135088">MASVKEIDALLSSSIPALLLPALPVVFVTDQLHVIPPRVMQTGTLPSQSQVTKVFWSRHLEQIKEEFETVKLLGSAAAEEWVKGLEIRGKQALVDASRWEKWDLAGGVHRMRTCPSYVSPALVESAKINGVGTSSSHPSSGHSSEKNPQNHGQAEHLRQPSDQNGIPGLTTKGDANNVQSRPQGQQRRTKEQVAELKTKRRSEIERRALLLDPPLPASVLAHIPSFQAALQIITPLDDNAWELLKPRLLAQREEAESRDQEIIANTRALKERLEAQKERMEAQKESIKVSNGLQEVADKDWDDIQGPLRARISNFADEIIRDGWNDGDKVKKKSCPQFAAEVLLYVRKRFYAEIAKDTAAALAAGLEPILDPPGGPWTQKLTLENMKWIFDFKIKPHTETYRKELFLCNGCVGNHKFYGFEGVIQHYAAKHTSALSVGNVVVHWRAEWPEVPPFSPDPRLPEFPQFSQPPPTSHSSSTAQQHPNYAAYNPGPPAGYPIPGYGVPLPPHQFNSGQYALFQPSNFQEPGGPSAYGAPHNPSPYAVDGGYPSYPQPQSYGAPYSPHDPPGGYGGFVSSTLPGFNNAPYPDPRGPYDKQPPVDPYKARLKTMMKVAKETWQKFSGAKDLSAPVKIYVVIHSIAKTFKDEYGQAAPLTMFIDGLSKHRELRSIRNTNGLACKACSASFNPPEMTNFSLPQLANHFNKQHVEGSESRGLAPMDWQVDMVLLPDMSVLRGLERSLGKHRLAYDLVTSALPWIFEKSHPEYISPRQPGPISMDPPLNARKRKSDDNHHARPSDFQTRQHEPDISRSNGKSPGVEDPPHREHKRIEEGEPLSGPLHSRLQTHIPAPHDIPNLRPASEIYSQAKGAVQPMQGRYPHGISGRESPRSDVDKGSDVGPTRQHTMLGERREVQSGHKRSGSPHDYQRPHVWDDRDLDYRDIESQRYANSELHPRERVIPPNERWEEEPWRGERKPDPPPPSTLAPRPEDDGFGLLDALESHLKRAHEEIIYVDPSGRELGRATRPIETHHNAPRLLYRDDLGRGPEMRRRLQSPRYESYPPVDYQERDPRPRYAPQTYRHELEPDPRHVYYDDGLPPPGPPMEAYELVEVRDPQGDYFIKRPIRRDLHDPCAYEPRPAPRDSAAYLPYEPVDGHPSSRTVGYAADPRPPLLTQARPNSRMECEDYDPRYPATAPGEPLPRQSRH</sequence>
<evidence type="ECO:0000313" key="4">
    <source>
        <dbReference type="EMBL" id="KAK7398021.1"/>
    </source>
</evidence>
<feature type="compositionally biased region" description="Basic and acidic residues" evidence="2">
    <location>
        <begin position="1075"/>
        <end position="1088"/>
    </location>
</feature>
<comment type="caution">
    <text evidence="4">The sequence shown here is derived from an EMBL/GenBank/DDBJ whole genome shotgun (WGS) entry which is preliminary data.</text>
</comment>
<evidence type="ECO:0000256" key="1">
    <source>
        <dbReference type="SAM" id="Coils"/>
    </source>
</evidence>
<evidence type="ECO:0000313" key="5">
    <source>
        <dbReference type="Proteomes" id="UP001498476"/>
    </source>
</evidence>
<evidence type="ECO:0000256" key="2">
    <source>
        <dbReference type="SAM" id="MobiDB-lite"/>
    </source>
</evidence>
<dbReference type="Proteomes" id="UP001498476">
    <property type="component" value="Unassembled WGS sequence"/>
</dbReference>
<feature type="region of interest" description="Disordered" evidence="2">
    <location>
        <begin position="1119"/>
        <end position="1201"/>
    </location>
</feature>
<name>A0ABR1GIG1_9HYPO</name>
<feature type="compositionally biased region" description="Low complexity" evidence="2">
    <location>
        <begin position="473"/>
        <end position="489"/>
    </location>
</feature>
<feature type="region of interest" description="Disordered" evidence="2">
    <location>
        <begin position="129"/>
        <end position="199"/>
    </location>
</feature>
<feature type="compositionally biased region" description="Basic and acidic residues" evidence="2">
    <location>
        <begin position="948"/>
        <end position="973"/>
    </location>
</feature>
<feature type="compositionally biased region" description="Polar residues" evidence="2">
    <location>
        <begin position="173"/>
        <end position="186"/>
    </location>
</feature>
<feature type="domain" description="DUF7892" evidence="3">
    <location>
        <begin position="600"/>
        <end position="751"/>
    </location>
</feature>
<feature type="region of interest" description="Disordered" evidence="2">
    <location>
        <begin position="518"/>
        <end position="537"/>
    </location>
</feature>
<feature type="region of interest" description="Disordered" evidence="2">
    <location>
        <begin position="763"/>
        <end position="853"/>
    </location>
</feature>
<feature type="compositionally biased region" description="Basic and acidic residues" evidence="2">
    <location>
        <begin position="882"/>
        <end position="892"/>
    </location>
</feature>
<feature type="compositionally biased region" description="Basic and acidic residues" evidence="2">
    <location>
        <begin position="817"/>
        <end position="828"/>
    </location>
</feature>
<accession>A0ABR1GIG1</accession>
<dbReference type="Pfam" id="PF25422">
    <property type="entry name" value="DUF7892"/>
    <property type="match status" value="1"/>
</dbReference>
<feature type="compositionally biased region" description="Basic and acidic residues" evidence="2">
    <location>
        <begin position="784"/>
        <end position="805"/>
    </location>
</feature>
<feature type="region of interest" description="Disordered" evidence="2">
    <location>
        <begin position="869"/>
        <end position="928"/>
    </location>
</feature>